<sequence>MNIESLFSVFPAIDTKRLHLRQLELRDAKDLHAYWSDAQVNRYLDWNGPGSVADSANMIASWNQAYRERRLIPWGISYRWQKELLGTITLMPTRGTFDHSRFPLVLGYDLAPKEWNQGIMSEALQGVLDFSKRSLRPYRIQAEVAPENAASLRVLRKLGFQHEGVLRSYLMHEVTHKLLDIAVMAMLCN</sequence>
<dbReference type="InterPro" id="IPR016181">
    <property type="entry name" value="Acyl_CoA_acyltransferase"/>
</dbReference>
<keyword evidence="2" id="KW-0808">Transferase</keyword>
<dbReference type="PROSITE" id="PS51186">
    <property type="entry name" value="GNAT"/>
    <property type="match status" value="1"/>
</dbReference>
<dbReference type="PANTHER" id="PTHR43792">
    <property type="entry name" value="GNAT FAMILY, PUTATIVE (AFU_ORTHOLOGUE AFUA_3G00765)-RELATED-RELATED"/>
    <property type="match status" value="1"/>
</dbReference>
<protein>
    <submittedName>
        <fullName evidence="2">GNAT family N-acetyltransferase</fullName>
    </submittedName>
</protein>
<dbReference type="AlphaFoldDB" id="A0A6C0G4K9"/>
<dbReference type="PANTHER" id="PTHR43792:SF9">
    <property type="entry name" value="RIBOSOMAL-PROTEIN-ALANINE ACETYLTRANSFERASE"/>
    <property type="match status" value="1"/>
</dbReference>
<feature type="domain" description="N-acetyltransferase" evidence="1">
    <location>
        <begin position="18"/>
        <end position="181"/>
    </location>
</feature>
<dbReference type="Proteomes" id="UP000476064">
    <property type="component" value="Chromosome"/>
</dbReference>
<accession>A0A6C0G4K9</accession>
<name>A0A6C0G4K9_9BACL</name>
<dbReference type="InterPro" id="IPR000182">
    <property type="entry name" value="GNAT_dom"/>
</dbReference>
<evidence type="ECO:0000313" key="3">
    <source>
        <dbReference type="Proteomes" id="UP000476064"/>
    </source>
</evidence>
<proteinExistence type="predicted"/>
<dbReference type="Pfam" id="PF13302">
    <property type="entry name" value="Acetyltransf_3"/>
    <property type="match status" value="1"/>
</dbReference>
<dbReference type="Gene3D" id="3.40.630.30">
    <property type="match status" value="1"/>
</dbReference>
<dbReference type="GO" id="GO:0005737">
    <property type="term" value="C:cytoplasm"/>
    <property type="evidence" value="ECO:0007669"/>
    <property type="project" value="TreeGrafter"/>
</dbReference>
<evidence type="ECO:0000259" key="1">
    <source>
        <dbReference type="PROSITE" id="PS51186"/>
    </source>
</evidence>
<dbReference type="SUPFAM" id="SSF55729">
    <property type="entry name" value="Acyl-CoA N-acyltransferases (Nat)"/>
    <property type="match status" value="1"/>
</dbReference>
<gene>
    <name evidence="2" type="ORF">GXP70_26245</name>
</gene>
<dbReference type="GO" id="GO:0008999">
    <property type="term" value="F:protein-N-terminal-alanine acetyltransferase activity"/>
    <property type="evidence" value="ECO:0007669"/>
    <property type="project" value="TreeGrafter"/>
</dbReference>
<keyword evidence="3" id="KW-1185">Reference proteome</keyword>
<organism evidence="2 3">
    <name type="scientific">Paenibacillus lycopersici</name>
    <dbReference type="NCBI Taxonomy" id="2704462"/>
    <lineage>
        <taxon>Bacteria</taxon>
        <taxon>Bacillati</taxon>
        <taxon>Bacillota</taxon>
        <taxon>Bacilli</taxon>
        <taxon>Bacillales</taxon>
        <taxon>Paenibacillaceae</taxon>
        <taxon>Paenibacillus</taxon>
    </lineage>
</organism>
<dbReference type="InterPro" id="IPR051531">
    <property type="entry name" value="N-acetyltransferase"/>
</dbReference>
<evidence type="ECO:0000313" key="2">
    <source>
        <dbReference type="EMBL" id="QHT63123.1"/>
    </source>
</evidence>
<reference evidence="2 3" key="1">
    <citation type="submission" date="2020-01" db="EMBL/GenBank/DDBJ databases">
        <title>Paenibacillus sp. nov., isolated from tomato rhizosphere.</title>
        <authorList>
            <person name="Weon H.-Y."/>
            <person name="Lee S.A."/>
        </authorList>
    </citation>
    <scope>NUCLEOTIDE SEQUENCE [LARGE SCALE GENOMIC DNA]</scope>
    <source>
        <strain evidence="2 3">12200R-189</strain>
    </source>
</reference>
<dbReference type="RefSeq" id="WP_162359553.1">
    <property type="nucleotide sequence ID" value="NZ_CP048209.1"/>
</dbReference>
<dbReference type="EMBL" id="CP048209">
    <property type="protein sequence ID" value="QHT63123.1"/>
    <property type="molecule type" value="Genomic_DNA"/>
</dbReference>
<dbReference type="KEGG" id="plyc:GXP70_26245"/>